<proteinExistence type="predicted"/>
<evidence type="ECO:0000256" key="1">
    <source>
        <dbReference type="SAM" id="Phobius"/>
    </source>
</evidence>
<feature type="transmembrane region" description="Helical" evidence="1">
    <location>
        <begin position="136"/>
        <end position="160"/>
    </location>
</feature>
<accession>A0A7R9M4S8</accession>
<reference evidence="2" key="1">
    <citation type="submission" date="2020-11" db="EMBL/GenBank/DDBJ databases">
        <authorList>
            <person name="Tran Van P."/>
        </authorList>
    </citation>
    <scope>NUCLEOTIDE SEQUENCE</scope>
</reference>
<evidence type="ECO:0000313" key="2">
    <source>
        <dbReference type="EMBL" id="CAD7653581.1"/>
    </source>
</evidence>
<feature type="transmembrane region" description="Helical" evidence="1">
    <location>
        <begin position="166"/>
        <end position="187"/>
    </location>
</feature>
<organism evidence="2">
    <name type="scientific">Oppiella nova</name>
    <dbReference type="NCBI Taxonomy" id="334625"/>
    <lineage>
        <taxon>Eukaryota</taxon>
        <taxon>Metazoa</taxon>
        <taxon>Ecdysozoa</taxon>
        <taxon>Arthropoda</taxon>
        <taxon>Chelicerata</taxon>
        <taxon>Arachnida</taxon>
        <taxon>Acari</taxon>
        <taxon>Acariformes</taxon>
        <taxon>Sarcoptiformes</taxon>
        <taxon>Oribatida</taxon>
        <taxon>Brachypylina</taxon>
        <taxon>Oppioidea</taxon>
        <taxon>Oppiidae</taxon>
        <taxon>Oppiella</taxon>
    </lineage>
</organism>
<keyword evidence="1" id="KW-1133">Transmembrane helix</keyword>
<sequence>MWCLSRERSVKFKLIKTVVIILFILSGTQFFNISLTFTRGVWRAVLGEDRVPEPVPKKKSFFGIDVINFERTVLGEDRVPEPVPKKKSFFGIDVINFERTGPDGEIPNYIIRGAMAGVLAIALAIIGLTGICNDSFCLVSTFTIMMTTIVVLSGTLVMIFGSRYEANLPIIVCASISIVMIVFAVVIRRAKLLSY</sequence>
<dbReference type="OrthoDB" id="10345778at2759"/>
<gene>
    <name evidence="2" type="ORF">ONB1V03_LOCUS10234</name>
</gene>
<protein>
    <submittedName>
        <fullName evidence="2">Uncharacterized protein</fullName>
    </submittedName>
</protein>
<name>A0A7R9M4S8_9ACAR</name>
<feature type="transmembrane region" description="Helical" evidence="1">
    <location>
        <begin position="109"/>
        <end position="129"/>
    </location>
</feature>
<keyword evidence="1" id="KW-0472">Membrane</keyword>
<dbReference type="AlphaFoldDB" id="A0A7R9M4S8"/>
<dbReference type="EMBL" id="OC921648">
    <property type="protein sequence ID" value="CAD7653581.1"/>
    <property type="molecule type" value="Genomic_DNA"/>
</dbReference>
<feature type="transmembrane region" description="Helical" evidence="1">
    <location>
        <begin position="12"/>
        <end position="31"/>
    </location>
</feature>
<evidence type="ECO:0000313" key="3">
    <source>
        <dbReference type="Proteomes" id="UP000728032"/>
    </source>
</evidence>
<dbReference type="EMBL" id="CAJPVJ010006823">
    <property type="protein sequence ID" value="CAG2170768.1"/>
    <property type="molecule type" value="Genomic_DNA"/>
</dbReference>
<keyword evidence="1" id="KW-0812">Transmembrane</keyword>
<keyword evidence="3" id="KW-1185">Reference proteome</keyword>
<dbReference type="Proteomes" id="UP000728032">
    <property type="component" value="Unassembled WGS sequence"/>
</dbReference>